<evidence type="ECO:0000313" key="1">
    <source>
        <dbReference type="EMBL" id="KAK8841694.1"/>
    </source>
</evidence>
<sequence>MDLKNYFAEKKKLYELALLYLENNEKDNEELSFQNLIDQTTNQNILNNREEFDHFLQMLSKISHNHHRNSEFFNRIKKIIIYFINDIKKTYSKNELFDIFRDNMLILHFLIEQQMLPKESIYNLQFFWPEIKSEKVTIFDESLLEDDPNIFNNYQEKQKKGENDSYICSLIREDAIEDFIAYTNRANLQLSSRIKFSIYETNQFLLRKEPSLIEYAAFFGSIQICQYLRLNNVELKPSLWLYAIHSNSAEMIHLLEENHVNAPNNNKFEICLEEAIKCHHNEIAAYIENNLIVLKKQNESDFKKTLCEFGFCYSNYSYITDNFNPFNTFFYLCKYNYNKLVDVYIEKRKNNLKQERFKYIIKKNYFC</sequence>
<dbReference type="SUPFAM" id="SSF48403">
    <property type="entry name" value="Ankyrin repeat"/>
    <property type="match status" value="1"/>
</dbReference>
<protein>
    <recommendedName>
        <fullName evidence="3">DUF3447 domain-containing protein</fullName>
    </recommendedName>
</protein>
<dbReference type="PANTHER" id="PTHR24159:SF5">
    <property type="entry name" value="ANK_REP_REGION DOMAIN-CONTAINING PROTEIN"/>
    <property type="match status" value="1"/>
</dbReference>
<organism evidence="1 2">
    <name type="scientific">Tritrichomonas musculus</name>
    <dbReference type="NCBI Taxonomy" id="1915356"/>
    <lineage>
        <taxon>Eukaryota</taxon>
        <taxon>Metamonada</taxon>
        <taxon>Parabasalia</taxon>
        <taxon>Tritrichomonadida</taxon>
        <taxon>Tritrichomonadidae</taxon>
        <taxon>Tritrichomonas</taxon>
    </lineage>
</organism>
<name>A0ABR2H647_9EUKA</name>
<dbReference type="InterPro" id="IPR036770">
    <property type="entry name" value="Ankyrin_rpt-contain_sf"/>
</dbReference>
<dbReference type="EMBL" id="JAPFFF010000040">
    <property type="protein sequence ID" value="KAK8841694.1"/>
    <property type="molecule type" value="Genomic_DNA"/>
</dbReference>
<reference evidence="1 2" key="1">
    <citation type="submission" date="2024-04" db="EMBL/GenBank/DDBJ databases">
        <title>Tritrichomonas musculus Genome.</title>
        <authorList>
            <person name="Alves-Ferreira E."/>
            <person name="Grigg M."/>
            <person name="Lorenzi H."/>
            <person name="Galac M."/>
        </authorList>
    </citation>
    <scope>NUCLEOTIDE SEQUENCE [LARGE SCALE GENOMIC DNA]</scope>
    <source>
        <strain evidence="1 2">EAF2021</strain>
    </source>
</reference>
<proteinExistence type="predicted"/>
<accession>A0ABR2H647</accession>
<dbReference type="Proteomes" id="UP001470230">
    <property type="component" value="Unassembled WGS sequence"/>
</dbReference>
<keyword evidence="2" id="KW-1185">Reference proteome</keyword>
<gene>
    <name evidence="1" type="ORF">M9Y10_026638</name>
</gene>
<dbReference type="PANTHER" id="PTHR24159">
    <property type="match status" value="1"/>
</dbReference>
<evidence type="ECO:0000313" key="2">
    <source>
        <dbReference type="Proteomes" id="UP001470230"/>
    </source>
</evidence>
<comment type="caution">
    <text evidence="1">The sequence shown here is derived from an EMBL/GenBank/DDBJ whole genome shotgun (WGS) entry which is preliminary data.</text>
</comment>
<evidence type="ECO:0008006" key="3">
    <source>
        <dbReference type="Google" id="ProtNLM"/>
    </source>
</evidence>